<dbReference type="Pfam" id="PF00535">
    <property type="entry name" value="Glycos_transf_2"/>
    <property type="match status" value="1"/>
</dbReference>
<dbReference type="RefSeq" id="WP_139002012.1">
    <property type="nucleotide sequence ID" value="NZ_BAABAV010000001.1"/>
</dbReference>
<dbReference type="EMBL" id="BAABAV010000001">
    <property type="protein sequence ID" value="GAA4267994.1"/>
    <property type="molecule type" value="Genomic_DNA"/>
</dbReference>
<evidence type="ECO:0000313" key="2">
    <source>
        <dbReference type="EMBL" id="GAA4267994.1"/>
    </source>
</evidence>
<dbReference type="Gene3D" id="3.90.550.10">
    <property type="entry name" value="Spore Coat Polysaccharide Biosynthesis Protein SpsA, Chain A"/>
    <property type="match status" value="1"/>
</dbReference>
<dbReference type="PANTHER" id="PTHR43179">
    <property type="entry name" value="RHAMNOSYLTRANSFERASE WBBL"/>
    <property type="match status" value="1"/>
</dbReference>
<protein>
    <submittedName>
        <fullName evidence="2">Glycosyltransferase family 2 protein</fullName>
    </submittedName>
</protein>
<keyword evidence="3" id="KW-1185">Reference proteome</keyword>
<evidence type="ECO:0000313" key="3">
    <source>
        <dbReference type="Proteomes" id="UP001500027"/>
    </source>
</evidence>
<sequence>MKTKVSVVIVFYNGMKWLPKCLRSCDPYNVIAVDNNSTDGTVSFIKENFPEITILQQSENLGFGAANNIGISHALNNGADYVFLLNQDAYLEPNTINHLIKCHKENTVFGVISPMHLNGNGEKMDYNFSKYIKDNKELQYDIQKQLYTQQIYEIPFINAAAWLLPRNAIERIGGFDPIFHHYGEDVNYCQRILYHHLKIGVVPEVYIRHDREFRPKRILNNKTEKLAHFERGLKQGLANINKEIERHIKKKKQILLKQSFKSFFKLMFRDALFNLIKYKLLNSVLPEIKNSRKKNKGVGLHYLDA</sequence>
<evidence type="ECO:0000259" key="1">
    <source>
        <dbReference type="Pfam" id="PF00535"/>
    </source>
</evidence>
<name>A0ABP8E756_9FLAO</name>
<reference evidence="3" key="1">
    <citation type="journal article" date="2019" name="Int. J. Syst. Evol. Microbiol.">
        <title>The Global Catalogue of Microorganisms (GCM) 10K type strain sequencing project: providing services to taxonomists for standard genome sequencing and annotation.</title>
        <authorList>
            <consortium name="The Broad Institute Genomics Platform"/>
            <consortium name="The Broad Institute Genome Sequencing Center for Infectious Disease"/>
            <person name="Wu L."/>
            <person name="Ma J."/>
        </authorList>
    </citation>
    <scope>NUCLEOTIDE SEQUENCE [LARGE SCALE GENOMIC DNA]</scope>
    <source>
        <strain evidence="3">JCM 17452</strain>
    </source>
</reference>
<dbReference type="SUPFAM" id="SSF53448">
    <property type="entry name" value="Nucleotide-diphospho-sugar transferases"/>
    <property type="match status" value="1"/>
</dbReference>
<proteinExistence type="predicted"/>
<dbReference type="InterPro" id="IPR029044">
    <property type="entry name" value="Nucleotide-diphossugar_trans"/>
</dbReference>
<comment type="caution">
    <text evidence="2">The sequence shown here is derived from an EMBL/GenBank/DDBJ whole genome shotgun (WGS) entry which is preliminary data.</text>
</comment>
<organism evidence="2 3">
    <name type="scientific">Hyunsoonleella aestuarii</name>
    <dbReference type="NCBI Taxonomy" id="912802"/>
    <lineage>
        <taxon>Bacteria</taxon>
        <taxon>Pseudomonadati</taxon>
        <taxon>Bacteroidota</taxon>
        <taxon>Flavobacteriia</taxon>
        <taxon>Flavobacteriales</taxon>
        <taxon>Flavobacteriaceae</taxon>
    </lineage>
</organism>
<dbReference type="Proteomes" id="UP001500027">
    <property type="component" value="Unassembled WGS sequence"/>
</dbReference>
<dbReference type="InterPro" id="IPR001173">
    <property type="entry name" value="Glyco_trans_2-like"/>
</dbReference>
<gene>
    <name evidence="2" type="ORF">GCM10022257_00950</name>
</gene>
<dbReference type="CDD" id="cd04186">
    <property type="entry name" value="GT_2_like_c"/>
    <property type="match status" value="1"/>
</dbReference>
<feature type="domain" description="Glycosyltransferase 2-like" evidence="1">
    <location>
        <begin position="6"/>
        <end position="172"/>
    </location>
</feature>
<accession>A0ABP8E756</accession>
<dbReference type="PANTHER" id="PTHR43179:SF7">
    <property type="entry name" value="RHAMNOSYLTRANSFERASE WBBL"/>
    <property type="match status" value="1"/>
</dbReference>